<keyword evidence="2" id="KW-1185">Reference proteome</keyword>
<evidence type="ECO:0000313" key="1">
    <source>
        <dbReference type="EMBL" id="KAJ1079915.1"/>
    </source>
</evidence>
<gene>
    <name evidence="1" type="ORF">NDU88_000139</name>
</gene>
<accession>A0AAV7KP45</accession>
<protein>
    <submittedName>
        <fullName evidence="1">Uncharacterized protein</fullName>
    </submittedName>
</protein>
<organism evidence="1 2">
    <name type="scientific">Pleurodeles waltl</name>
    <name type="common">Iberian ribbed newt</name>
    <dbReference type="NCBI Taxonomy" id="8319"/>
    <lineage>
        <taxon>Eukaryota</taxon>
        <taxon>Metazoa</taxon>
        <taxon>Chordata</taxon>
        <taxon>Craniata</taxon>
        <taxon>Vertebrata</taxon>
        <taxon>Euteleostomi</taxon>
        <taxon>Amphibia</taxon>
        <taxon>Batrachia</taxon>
        <taxon>Caudata</taxon>
        <taxon>Salamandroidea</taxon>
        <taxon>Salamandridae</taxon>
        <taxon>Pleurodelinae</taxon>
        <taxon>Pleurodeles</taxon>
    </lineage>
</organism>
<sequence>MLSDLLINRIMEGAVSVPGLPWMSAHARCAASSGGVLEVPRLPAAGYQALRLGDPLRRAARGHFGRGKQDLGTSVFCPFLCHGFSPWHRLVLALMGLKPRAPVTQLCPWERA</sequence>
<dbReference type="EMBL" id="JANPWB010000016">
    <property type="protein sequence ID" value="KAJ1079915.1"/>
    <property type="molecule type" value="Genomic_DNA"/>
</dbReference>
<proteinExistence type="predicted"/>
<reference evidence="1" key="1">
    <citation type="journal article" date="2022" name="bioRxiv">
        <title>Sequencing and chromosome-scale assembly of the giantPleurodeles waltlgenome.</title>
        <authorList>
            <person name="Brown T."/>
            <person name="Elewa A."/>
            <person name="Iarovenko S."/>
            <person name="Subramanian E."/>
            <person name="Araus A.J."/>
            <person name="Petzold A."/>
            <person name="Susuki M."/>
            <person name="Suzuki K.-i.T."/>
            <person name="Hayashi T."/>
            <person name="Toyoda A."/>
            <person name="Oliveira C."/>
            <person name="Osipova E."/>
            <person name="Leigh N.D."/>
            <person name="Simon A."/>
            <person name="Yun M.H."/>
        </authorList>
    </citation>
    <scope>NUCLEOTIDE SEQUENCE</scope>
    <source>
        <strain evidence="1">20211129_DDA</strain>
        <tissue evidence="1">Liver</tissue>
    </source>
</reference>
<comment type="caution">
    <text evidence="1">The sequence shown here is derived from an EMBL/GenBank/DDBJ whole genome shotgun (WGS) entry which is preliminary data.</text>
</comment>
<evidence type="ECO:0000313" key="2">
    <source>
        <dbReference type="Proteomes" id="UP001066276"/>
    </source>
</evidence>
<dbReference type="AlphaFoldDB" id="A0AAV7KP45"/>
<dbReference type="Proteomes" id="UP001066276">
    <property type="component" value="Chromosome 12"/>
</dbReference>
<name>A0AAV7KP45_PLEWA</name>